<organism evidence="6 7">
    <name type="scientific">Chitinasiproducens palmae</name>
    <dbReference type="NCBI Taxonomy" id="1770053"/>
    <lineage>
        <taxon>Bacteria</taxon>
        <taxon>Pseudomonadati</taxon>
        <taxon>Pseudomonadota</taxon>
        <taxon>Betaproteobacteria</taxon>
        <taxon>Burkholderiales</taxon>
        <taxon>Burkholderiaceae</taxon>
        <taxon>Chitinasiproducens</taxon>
    </lineage>
</organism>
<feature type="transmembrane region" description="Helical" evidence="5">
    <location>
        <begin position="104"/>
        <end position="124"/>
    </location>
</feature>
<keyword evidence="7" id="KW-1185">Reference proteome</keyword>
<evidence type="ECO:0000256" key="5">
    <source>
        <dbReference type="SAM" id="Phobius"/>
    </source>
</evidence>
<dbReference type="AlphaFoldDB" id="A0A1H2PL04"/>
<feature type="transmembrane region" description="Helical" evidence="5">
    <location>
        <begin position="197"/>
        <end position="218"/>
    </location>
</feature>
<evidence type="ECO:0000256" key="3">
    <source>
        <dbReference type="ARBA" id="ARBA00022989"/>
    </source>
</evidence>
<feature type="transmembrane region" description="Helical" evidence="5">
    <location>
        <begin position="20"/>
        <end position="39"/>
    </location>
</feature>
<evidence type="ECO:0000256" key="2">
    <source>
        <dbReference type="ARBA" id="ARBA00022692"/>
    </source>
</evidence>
<protein>
    <submittedName>
        <fullName evidence="6">Bile acid:Na+ symporter, BASS family</fullName>
    </submittedName>
</protein>
<keyword evidence="3 5" id="KW-1133">Transmembrane helix</keyword>
<dbReference type="EMBL" id="FNLO01000001">
    <property type="protein sequence ID" value="SDV46293.1"/>
    <property type="molecule type" value="Genomic_DNA"/>
</dbReference>
<dbReference type="Pfam" id="PF01758">
    <property type="entry name" value="SBF"/>
    <property type="match status" value="1"/>
</dbReference>
<dbReference type="InterPro" id="IPR002657">
    <property type="entry name" value="BilAc:Na_symport/Acr3"/>
</dbReference>
<feature type="transmembrane region" description="Helical" evidence="5">
    <location>
        <begin position="224"/>
        <end position="248"/>
    </location>
</feature>
<reference evidence="7" key="1">
    <citation type="submission" date="2016-09" db="EMBL/GenBank/DDBJ databases">
        <authorList>
            <person name="Varghese N."/>
            <person name="Submissions S."/>
        </authorList>
    </citation>
    <scope>NUCLEOTIDE SEQUENCE [LARGE SCALE GENOMIC DNA]</scope>
    <source>
        <strain evidence="7">JS23</strain>
    </source>
</reference>
<gene>
    <name evidence="6" type="ORF">SAMN05216551_101231</name>
</gene>
<feature type="transmembrane region" description="Helical" evidence="5">
    <location>
        <begin position="165"/>
        <end position="190"/>
    </location>
</feature>
<dbReference type="PANTHER" id="PTHR10361:SF28">
    <property type="entry name" value="P3 PROTEIN-RELATED"/>
    <property type="match status" value="1"/>
</dbReference>
<keyword evidence="4 5" id="KW-0472">Membrane</keyword>
<dbReference type="OrthoDB" id="9806785at2"/>
<evidence type="ECO:0000313" key="6">
    <source>
        <dbReference type="EMBL" id="SDV46293.1"/>
    </source>
</evidence>
<dbReference type="GO" id="GO:0016020">
    <property type="term" value="C:membrane"/>
    <property type="evidence" value="ECO:0007669"/>
    <property type="project" value="UniProtKB-SubCell"/>
</dbReference>
<dbReference type="RefSeq" id="WP_091903736.1">
    <property type="nucleotide sequence ID" value="NZ_FNLO01000001.1"/>
</dbReference>
<name>A0A1H2PL04_9BURK</name>
<feature type="transmembrane region" description="Helical" evidence="5">
    <location>
        <begin position="76"/>
        <end position="98"/>
    </location>
</feature>
<keyword evidence="2 5" id="KW-0812">Transmembrane</keyword>
<sequence>MSHPSQSAGGSRVIRVLLRLFPLWALAVAALACVTPTAFTWPSAHLAGLLGLVMFGMGLTLTPADFARVLARPAPILAGVALHYLVMPAAAWLVAHLLHMPAELTAGMVLVGSVASGTASNVIIFLARGDVALSVTISALSTLVGVVATPLLTRLYVDASIAVDVAGMLISLVQIVLAPVIGGVVVHTLLGERLNRVVDVLPLVSVLAILLLIGAVVAGSRDSLLAAGPLALVGVIMHNSLGLAGGYWSARLLRFDEATCRTIAIEVGMQNSGLAAALGKLYFGPLAALPGAIFSVWHNLSGSLLASRWAARPPRNNALAARR</sequence>
<evidence type="ECO:0000256" key="1">
    <source>
        <dbReference type="ARBA" id="ARBA00004141"/>
    </source>
</evidence>
<evidence type="ECO:0000256" key="4">
    <source>
        <dbReference type="ARBA" id="ARBA00023136"/>
    </source>
</evidence>
<accession>A0A1H2PL04</accession>
<dbReference type="InterPro" id="IPR004710">
    <property type="entry name" value="Bilac:Na_transpt"/>
</dbReference>
<proteinExistence type="predicted"/>
<dbReference type="Proteomes" id="UP000243719">
    <property type="component" value="Unassembled WGS sequence"/>
</dbReference>
<dbReference type="PANTHER" id="PTHR10361">
    <property type="entry name" value="SODIUM-BILE ACID COTRANSPORTER"/>
    <property type="match status" value="1"/>
</dbReference>
<feature type="transmembrane region" description="Helical" evidence="5">
    <location>
        <begin position="131"/>
        <end position="153"/>
    </location>
</feature>
<feature type="transmembrane region" description="Helical" evidence="5">
    <location>
        <begin position="45"/>
        <end position="64"/>
    </location>
</feature>
<dbReference type="InterPro" id="IPR038770">
    <property type="entry name" value="Na+/solute_symporter_sf"/>
</dbReference>
<comment type="subcellular location">
    <subcellularLocation>
        <location evidence="1">Membrane</location>
        <topology evidence="1">Multi-pass membrane protein</topology>
    </subcellularLocation>
</comment>
<evidence type="ECO:0000313" key="7">
    <source>
        <dbReference type="Proteomes" id="UP000243719"/>
    </source>
</evidence>
<dbReference type="Gene3D" id="1.20.1530.20">
    <property type="match status" value="1"/>
</dbReference>